<feature type="domain" description="Peptidase S9 prolyl oligopeptidase catalytic" evidence="3">
    <location>
        <begin position="127"/>
        <end position="332"/>
    </location>
</feature>
<dbReference type="InterPro" id="IPR001375">
    <property type="entry name" value="Peptidase_S9_cat"/>
</dbReference>
<gene>
    <name evidence="4" type="ORF">G5B17_17700</name>
</gene>
<dbReference type="InterPro" id="IPR050261">
    <property type="entry name" value="FrsA_esterase"/>
</dbReference>
<feature type="region of interest" description="Disordered" evidence="1">
    <location>
        <begin position="29"/>
        <end position="59"/>
    </location>
</feature>
<feature type="chain" id="PRO_5045854372" evidence="2">
    <location>
        <begin position="28"/>
        <end position="336"/>
    </location>
</feature>
<dbReference type="Proteomes" id="UP001644719">
    <property type="component" value="Unassembled WGS sequence"/>
</dbReference>
<dbReference type="PANTHER" id="PTHR22946">
    <property type="entry name" value="DIENELACTONE HYDROLASE DOMAIN-CONTAINING PROTEIN-RELATED"/>
    <property type="match status" value="1"/>
</dbReference>
<keyword evidence="5" id="KW-1185">Reference proteome</keyword>
<name>A0ABX2HAI7_9FIRM</name>
<evidence type="ECO:0000256" key="2">
    <source>
        <dbReference type="SAM" id="SignalP"/>
    </source>
</evidence>
<comment type="caution">
    <text evidence="4">The sequence shown here is derived from an EMBL/GenBank/DDBJ whole genome shotgun (WGS) entry which is preliminary data.</text>
</comment>
<feature type="signal peptide" evidence="2">
    <location>
        <begin position="1"/>
        <end position="27"/>
    </location>
</feature>
<keyword evidence="4" id="KW-0378">Hydrolase</keyword>
<accession>A0ABX2HAI7</accession>
<dbReference type="InterPro" id="IPR029058">
    <property type="entry name" value="AB_hydrolase_fold"/>
</dbReference>
<evidence type="ECO:0000256" key="1">
    <source>
        <dbReference type="SAM" id="MobiDB-lite"/>
    </source>
</evidence>
<organism evidence="4 5">
    <name type="scientific">Blautia faecis</name>
    <dbReference type="NCBI Taxonomy" id="871665"/>
    <lineage>
        <taxon>Bacteria</taxon>
        <taxon>Bacillati</taxon>
        <taxon>Bacillota</taxon>
        <taxon>Clostridia</taxon>
        <taxon>Lachnospirales</taxon>
        <taxon>Lachnospiraceae</taxon>
        <taxon>Blautia</taxon>
    </lineage>
</organism>
<dbReference type="RefSeq" id="WP_173770275.1">
    <property type="nucleotide sequence ID" value="NZ_JAAITS010000064.1"/>
</dbReference>
<evidence type="ECO:0000313" key="5">
    <source>
        <dbReference type="Proteomes" id="UP001644719"/>
    </source>
</evidence>
<protein>
    <submittedName>
        <fullName evidence="4">Alpha/beta fold hydrolase</fullName>
    </submittedName>
</protein>
<dbReference type="Pfam" id="PF00326">
    <property type="entry name" value="Peptidase_S9"/>
    <property type="match status" value="1"/>
</dbReference>
<evidence type="ECO:0000313" key="4">
    <source>
        <dbReference type="EMBL" id="NSG87196.1"/>
    </source>
</evidence>
<dbReference type="EMBL" id="JAAITS010000064">
    <property type="protein sequence ID" value="NSG87196.1"/>
    <property type="molecule type" value="Genomic_DNA"/>
</dbReference>
<reference evidence="4 5" key="1">
    <citation type="journal article" date="2020" name="Cell Host Microbe">
        <title>Functional and Genomic Variation between Human-Derived Isolates of Lachnospiraceae Reveals Inter- and Intra-Species Diversity.</title>
        <authorList>
            <person name="Sorbara M.T."/>
            <person name="Littmann E.R."/>
            <person name="Fontana E."/>
            <person name="Moody T.U."/>
            <person name="Kohout C.E."/>
            <person name="Gjonbalaj M."/>
            <person name="Eaton V."/>
            <person name="Seok R."/>
            <person name="Leiner I.M."/>
            <person name="Pamer E.G."/>
        </authorList>
    </citation>
    <scope>NUCLEOTIDE SEQUENCE [LARGE SCALE GENOMIC DNA]</scope>
    <source>
        <strain evidence="4 5">MSK.17.74</strain>
    </source>
</reference>
<dbReference type="SUPFAM" id="SSF53474">
    <property type="entry name" value="alpha/beta-Hydrolases"/>
    <property type="match status" value="1"/>
</dbReference>
<sequence>MLKKKMLIALGVAAVLSVSCVSVTVWAEENAEEQTEEAEDSSNSEGEEDADLEESDNPEIEEGYTTELEGCTKVVSWCKNEDNNIYGQFYYPEDFDETKTYPVIIMSHGIGSTSQMVERAKWPERAAQDGYVVYTFDFCGGSLNGNSDVDFMDMTVMTEKEDLSAVMDFVKTKDYVDQDHLFLLGQSQGGLVSALTAADRKDDVAAMILIYPAFCIADNAREMYDSAYDIPEDRAEMPVGTVGSEYVKTVYDLDVYGTISAYDGDVMIIHGINDSLVPYSYSEKAIEEAYTGEGSVLIPIYGKKSTHGFEMNFEEGRDYAETVGLEFLDVHLKEEE</sequence>
<dbReference type="PROSITE" id="PS51257">
    <property type="entry name" value="PROKAR_LIPOPROTEIN"/>
    <property type="match status" value="1"/>
</dbReference>
<dbReference type="Gene3D" id="3.40.50.1820">
    <property type="entry name" value="alpha/beta hydrolase"/>
    <property type="match status" value="1"/>
</dbReference>
<evidence type="ECO:0000259" key="3">
    <source>
        <dbReference type="Pfam" id="PF00326"/>
    </source>
</evidence>
<keyword evidence="2" id="KW-0732">Signal</keyword>
<dbReference type="GO" id="GO:0016787">
    <property type="term" value="F:hydrolase activity"/>
    <property type="evidence" value="ECO:0007669"/>
    <property type="project" value="UniProtKB-KW"/>
</dbReference>
<proteinExistence type="predicted"/>